<evidence type="ECO:0000313" key="1">
    <source>
        <dbReference type="EMBL" id="KAJ9092689.1"/>
    </source>
</evidence>
<organism evidence="1 2">
    <name type="scientific">Naganishia friedmannii</name>
    <dbReference type="NCBI Taxonomy" id="89922"/>
    <lineage>
        <taxon>Eukaryota</taxon>
        <taxon>Fungi</taxon>
        <taxon>Dikarya</taxon>
        <taxon>Basidiomycota</taxon>
        <taxon>Agaricomycotina</taxon>
        <taxon>Tremellomycetes</taxon>
        <taxon>Filobasidiales</taxon>
        <taxon>Filobasidiaceae</taxon>
        <taxon>Naganishia</taxon>
    </lineage>
</organism>
<dbReference type="EMBL" id="JASBWT010000036">
    <property type="protein sequence ID" value="KAJ9092689.1"/>
    <property type="molecule type" value="Genomic_DNA"/>
</dbReference>
<reference evidence="1" key="1">
    <citation type="submission" date="2023-04" db="EMBL/GenBank/DDBJ databases">
        <title>Draft Genome sequencing of Naganishia species isolated from polar environments using Oxford Nanopore Technology.</title>
        <authorList>
            <person name="Leo P."/>
            <person name="Venkateswaran K."/>
        </authorList>
    </citation>
    <scope>NUCLEOTIDE SEQUENCE</scope>
    <source>
        <strain evidence="1">MNA-CCFEE 5423</strain>
    </source>
</reference>
<name>A0ACC2V0I3_9TREE</name>
<keyword evidence="2" id="KW-1185">Reference proteome</keyword>
<protein>
    <submittedName>
        <fullName evidence="1">Uncharacterized protein</fullName>
    </submittedName>
</protein>
<comment type="caution">
    <text evidence="1">The sequence shown here is derived from an EMBL/GenBank/DDBJ whole genome shotgun (WGS) entry which is preliminary data.</text>
</comment>
<evidence type="ECO:0000313" key="2">
    <source>
        <dbReference type="Proteomes" id="UP001227268"/>
    </source>
</evidence>
<proteinExistence type="predicted"/>
<accession>A0ACC2V0I3</accession>
<dbReference type="Proteomes" id="UP001227268">
    <property type="component" value="Unassembled WGS sequence"/>
</dbReference>
<sequence length="61" mass="6978">MRGEKQEVPMQNYSEEHLRAVRETPYKPASVHELMNSDATLLELGGLLGLLKECRKRGTHE</sequence>
<gene>
    <name evidence="1" type="ORF">QFC21_006758</name>
</gene>